<evidence type="ECO:0000313" key="9">
    <source>
        <dbReference type="Proteomes" id="UP000002729"/>
    </source>
</evidence>
<dbReference type="PANTHER" id="PTHR12370">
    <property type="entry name" value="PHOSPHOLIPASE B-RELATED"/>
    <property type="match status" value="1"/>
</dbReference>
<dbReference type="OMA" id="MYDHFTN"/>
<evidence type="ECO:0000313" key="8">
    <source>
        <dbReference type="EMBL" id="EGB09605.1"/>
    </source>
</evidence>
<dbReference type="AlphaFoldDB" id="F0Y656"/>
<name>F0Y656_AURAN</name>
<evidence type="ECO:0000256" key="2">
    <source>
        <dbReference type="ARBA" id="ARBA00022729"/>
    </source>
</evidence>
<keyword evidence="2" id="KW-0732">Signal</keyword>
<dbReference type="Proteomes" id="UP000002729">
    <property type="component" value="Unassembled WGS sequence"/>
</dbReference>
<evidence type="ECO:0000256" key="5">
    <source>
        <dbReference type="ARBA" id="ARBA00023098"/>
    </source>
</evidence>
<dbReference type="GeneID" id="20219859"/>
<evidence type="ECO:0000256" key="7">
    <source>
        <dbReference type="RuleBase" id="RU364138"/>
    </source>
</evidence>
<organism evidence="9">
    <name type="scientific">Aureococcus anophagefferens</name>
    <name type="common">Harmful bloom alga</name>
    <dbReference type="NCBI Taxonomy" id="44056"/>
    <lineage>
        <taxon>Eukaryota</taxon>
        <taxon>Sar</taxon>
        <taxon>Stramenopiles</taxon>
        <taxon>Ochrophyta</taxon>
        <taxon>Pelagophyceae</taxon>
        <taxon>Pelagomonadales</taxon>
        <taxon>Pelagomonadaceae</taxon>
        <taxon>Aureococcus</taxon>
    </lineage>
</organism>
<dbReference type="EC" id="3.1.1.-" evidence="7"/>
<dbReference type="EMBL" id="GL833125">
    <property type="protein sequence ID" value="EGB09605.1"/>
    <property type="molecule type" value="Genomic_DNA"/>
</dbReference>
<dbReference type="GO" id="GO:0005576">
    <property type="term" value="C:extracellular region"/>
    <property type="evidence" value="ECO:0007669"/>
    <property type="project" value="TreeGrafter"/>
</dbReference>
<keyword evidence="9" id="KW-1185">Reference proteome</keyword>
<dbReference type="InParanoid" id="F0Y656"/>
<dbReference type="PANTHER" id="PTHR12370:SF3">
    <property type="entry name" value="PHOSPHOLIPASE B-LIKE 2-RELATED"/>
    <property type="match status" value="1"/>
</dbReference>
<dbReference type="Gene3D" id="3.60.60.30">
    <property type="match status" value="1"/>
</dbReference>
<dbReference type="GO" id="GO:0009395">
    <property type="term" value="P:phospholipid catabolic process"/>
    <property type="evidence" value="ECO:0007669"/>
    <property type="project" value="TreeGrafter"/>
</dbReference>
<dbReference type="InterPro" id="IPR007000">
    <property type="entry name" value="PLipase_B-like"/>
</dbReference>
<keyword evidence="4 7" id="KW-0442">Lipid degradation</keyword>
<evidence type="ECO:0000256" key="4">
    <source>
        <dbReference type="ARBA" id="ARBA00022963"/>
    </source>
</evidence>
<evidence type="ECO:0000256" key="3">
    <source>
        <dbReference type="ARBA" id="ARBA00022801"/>
    </source>
</evidence>
<dbReference type="OrthoDB" id="419508at2759"/>
<reference evidence="8 9" key="1">
    <citation type="journal article" date="2011" name="Proc. Natl. Acad. Sci. U.S.A.">
        <title>Niche of harmful alga Aureococcus anophagefferens revealed through ecogenomics.</title>
        <authorList>
            <person name="Gobler C.J."/>
            <person name="Berry D.L."/>
            <person name="Dyhrman S.T."/>
            <person name="Wilhelm S.W."/>
            <person name="Salamov A."/>
            <person name="Lobanov A.V."/>
            <person name="Zhang Y."/>
            <person name="Collier J.L."/>
            <person name="Wurch L.L."/>
            <person name="Kustka A.B."/>
            <person name="Dill B.D."/>
            <person name="Shah M."/>
            <person name="VerBerkmoes N.C."/>
            <person name="Kuo A."/>
            <person name="Terry A."/>
            <person name="Pangilinan J."/>
            <person name="Lindquist E.A."/>
            <person name="Lucas S."/>
            <person name="Paulsen I.T."/>
            <person name="Hattenrath-Lehmann T.K."/>
            <person name="Talmage S.C."/>
            <person name="Walker E.A."/>
            <person name="Koch F."/>
            <person name="Burson A.M."/>
            <person name="Marcoval M.A."/>
            <person name="Tang Y.Z."/>
            <person name="Lecleir G.R."/>
            <person name="Coyne K.J."/>
            <person name="Berg G.M."/>
            <person name="Bertrand E.M."/>
            <person name="Saito M.A."/>
            <person name="Gladyshev V.N."/>
            <person name="Grigoriev I.V."/>
        </authorList>
    </citation>
    <scope>NUCLEOTIDE SEQUENCE [LARGE SCALE GENOMIC DNA]</scope>
    <source>
        <strain evidence="9">CCMP 1984</strain>
    </source>
</reference>
<evidence type="ECO:0000256" key="1">
    <source>
        <dbReference type="ARBA" id="ARBA00007835"/>
    </source>
</evidence>
<keyword evidence="6" id="KW-0325">Glycoprotein</keyword>
<keyword evidence="5 7" id="KW-0443">Lipid metabolism</keyword>
<dbReference type="GO" id="GO:0004620">
    <property type="term" value="F:phospholipase activity"/>
    <property type="evidence" value="ECO:0007669"/>
    <property type="project" value="InterPro"/>
</dbReference>
<dbReference type="KEGG" id="aaf:AURANDRAFT_24092"/>
<sequence length="486" mass="52837">GYLTHREIVAHAINARCEIACEGRVPPRVAAFLREQEAWTAATVAERAASDPLWRHVRDVRDQFEGVVDGVDAAVRADASGAALRMAVRLVNSIGELIDVVPAVLHPGEREDMSGTPATPKERAEADSEALANSGRCTVLITVADDLGDIFFSHATWFHYAMMNRIYKHYSLPGVPGASQSFSSYPGTLSSFDDFYLIKETSLVILQTTNGIYNASLYGAVRPQSLPSWQRVRAANALAATGPAWASIVGRENSGTYNNQYMILDLKLFEPGNALPDGLLYVVEQIPGTMVSGDATAELERGYFPSYNVPYFEEIYDKSGYPTLDARRGRKRGSARGSEYQLAPRANILRRDFPKAKSLAGMRRVMRANGYGRGDPFATDPWAAVCARGDLHPTKASLAGCQDAKVGSASLFRENRGAWVVLGPTDDGQPAFSWKGIEQLDFSNATGSTQSEAINAAQTATRLMSGSPSHLLQPDTFDFAYELIAP</sequence>
<proteinExistence type="inferred from homology"/>
<feature type="non-terminal residue" evidence="8">
    <location>
        <position position="1"/>
    </location>
</feature>
<evidence type="ECO:0000256" key="6">
    <source>
        <dbReference type="ARBA" id="ARBA00023180"/>
    </source>
</evidence>
<protein>
    <recommendedName>
        <fullName evidence="7">Phospholipase B-like</fullName>
        <ecNumber evidence="7">3.1.1.-</ecNumber>
    </recommendedName>
</protein>
<dbReference type="eggNOG" id="KOG3774">
    <property type="taxonomic scope" value="Eukaryota"/>
</dbReference>
<dbReference type="RefSeq" id="XP_009035658.1">
    <property type="nucleotide sequence ID" value="XM_009037410.1"/>
</dbReference>
<keyword evidence="3 7" id="KW-0378">Hydrolase</keyword>
<comment type="similarity">
    <text evidence="1 7">Belongs to the phospholipase B-like family.</text>
</comment>
<accession>F0Y656</accession>
<dbReference type="Pfam" id="PF04916">
    <property type="entry name" value="Phospholip_B"/>
    <property type="match status" value="1"/>
</dbReference>
<gene>
    <name evidence="8" type="ORF">AURANDRAFT_24092</name>
</gene>
<comment type="function">
    <text evidence="7">Putative phospholipase.</text>
</comment>